<dbReference type="EMBL" id="JANBVO010000038">
    <property type="protein sequence ID" value="KAJ9136693.1"/>
    <property type="molecule type" value="Genomic_DNA"/>
</dbReference>
<evidence type="ECO:0000256" key="8">
    <source>
        <dbReference type="ARBA" id="ARBA00022801"/>
    </source>
</evidence>
<reference evidence="17" key="1">
    <citation type="submission" date="2022-07" db="EMBL/GenBank/DDBJ databases">
        <title>Fungi with potential for degradation of polypropylene.</title>
        <authorList>
            <person name="Gostincar C."/>
        </authorList>
    </citation>
    <scope>NUCLEOTIDE SEQUENCE</scope>
    <source>
        <strain evidence="17">EXF-13308</strain>
    </source>
</reference>
<evidence type="ECO:0000256" key="13">
    <source>
        <dbReference type="ARBA" id="ARBA00023136"/>
    </source>
</evidence>
<keyword evidence="12" id="KW-1133">Transmembrane helix</keyword>
<proteinExistence type="predicted"/>
<evidence type="ECO:0000256" key="12">
    <source>
        <dbReference type="ARBA" id="ARBA00022989"/>
    </source>
</evidence>
<evidence type="ECO:0000256" key="3">
    <source>
        <dbReference type="ARBA" id="ARBA00022448"/>
    </source>
</evidence>
<feature type="coiled-coil region" evidence="15">
    <location>
        <begin position="223"/>
        <end position="271"/>
    </location>
</feature>
<evidence type="ECO:0000256" key="4">
    <source>
        <dbReference type="ARBA" id="ARBA00022528"/>
    </source>
</evidence>
<dbReference type="PANTHER" id="PTHR10903">
    <property type="entry name" value="GTPASE, IMAP FAMILY MEMBER-RELATED"/>
    <property type="match status" value="1"/>
</dbReference>
<dbReference type="InterPro" id="IPR045058">
    <property type="entry name" value="GIMA/IAN/Toc"/>
</dbReference>
<dbReference type="GO" id="GO:0015031">
    <property type="term" value="P:protein transport"/>
    <property type="evidence" value="ECO:0007669"/>
    <property type="project" value="UniProtKB-KW"/>
</dbReference>
<dbReference type="InterPro" id="IPR006073">
    <property type="entry name" value="GTP-bd"/>
</dbReference>
<keyword evidence="13" id="KW-0472">Membrane</keyword>
<keyword evidence="11" id="KW-0653">Protein transport</keyword>
<dbReference type="Gene3D" id="3.40.50.300">
    <property type="entry name" value="P-loop containing nucleotide triphosphate hydrolases"/>
    <property type="match status" value="1"/>
</dbReference>
<evidence type="ECO:0000259" key="16">
    <source>
        <dbReference type="Pfam" id="PF01926"/>
    </source>
</evidence>
<dbReference type="SUPFAM" id="SSF52540">
    <property type="entry name" value="P-loop containing nucleoside triphosphate hydrolases"/>
    <property type="match status" value="1"/>
</dbReference>
<dbReference type="InterPro" id="IPR027417">
    <property type="entry name" value="P-loop_NTPase"/>
</dbReference>
<protein>
    <recommendedName>
        <fullName evidence="16">G domain-containing protein</fullName>
    </recommendedName>
</protein>
<keyword evidence="18" id="KW-1185">Reference proteome</keyword>
<evidence type="ECO:0000256" key="15">
    <source>
        <dbReference type="SAM" id="Coils"/>
    </source>
</evidence>
<evidence type="ECO:0000256" key="10">
    <source>
        <dbReference type="ARBA" id="ARBA00022842"/>
    </source>
</evidence>
<dbReference type="GO" id="GO:0005525">
    <property type="term" value="F:GTP binding"/>
    <property type="evidence" value="ECO:0007669"/>
    <property type="project" value="InterPro"/>
</dbReference>
<evidence type="ECO:0000256" key="11">
    <source>
        <dbReference type="ARBA" id="ARBA00022927"/>
    </source>
</evidence>
<comment type="caution">
    <text evidence="17">The sequence shown here is derived from an EMBL/GenBank/DDBJ whole genome shotgun (WGS) entry which is preliminary data.</text>
</comment>
<evidence type="ECO:0000313" key="17">
    <source>
        <dbReference type="EMBL" id="KAJ9136693.1"/>
    </source>
</evidence>
<keyword evidence="3" id="KW-0813">Transport</keyword>
<gene>
    <name evidence="17" type="ORF">NKR23_g9612</name>
</gene>
<feature type="domain" description="G" evidence="16">
    <location>
        <begin position="12"/>
        <end position="86"/>
    </location>
</feature>
<organism evidence="17 18">
    <name type="scientific">Pleurostoma richardsiae</name>
    <dbReference type="NCBI Taxonomy" id="41990"/>
    <lineage>
        <taxon>Eukaryota</taxon>
        <taxon>Fungi</taxon>
        <taxon>Dikarya</taxon>
        <taxon>Ascomycota</taxon>
        <taxon>Pezizomycotina</taxon>
        <taxon>Sordariomycetes</taxon>
        <taxon>Sordariomycetidae</taxon>
        <taxon>Calosphaeriales</taxon>
        <taxon>Pleurostomataceae</taxon>
        <taxon>Pleurostoma</taxon>
    </lineage>
</organism>
<evidence type="ECO:0000256" key="1">
    <source>
        <dbReference type="ARBA" id="ARBA00001946"/>
    </source>
</evidence>
<sequence>MPYLLNPDPILIAVIGVTGAGKSTFINRATGRSDLKVSDGPSSCTEDIDLSSLDVDGKRVVLVDTPGFDDSERTDADILTLMAKWLKTTYDKDTLLSGVILLQQINEIKFKKSESNRTRLFEKICGEDAFNHVIIATTMWDAVRAETLDECERRQQERISTPHIWGEMHRLGAEVVKHDNTQRSALDIIRKLVNKSRVVLALQDDLSKNGGVVANSAAGLFLNQQLGEKLALVEAQLEEMKKDKKGLLDEITELRNTVENLKQQQTLLKTSQPDDEDTRWLTTLAAAASALASVNTSFCAMM</sequence>
<comment type="subcellular location">
    <subcellularLocation>
        <location evidence="2">Membrane</location>
        <topology evidence="2">Single-pass membrane protein</topology>
    </subcellularLocation>
    <subcellularLocation>
        <location evidence="14">Plastid</location>
        <location evidence="14">Chloroplast outer membrane</location>
    </subcellularLocation>
</comment>
<dbReference type="GO" id="GO:0016787">
    <property type="term" value="F:hydrolase activity"/>
    <property type="evidence" value="ECO:0007669"/>
    <property type="project" value="UniProtKB-KW"/>
</dbReference>
<keyword evidence="7" id="KW-0479">Metal-binding</keyword>
<dbReference type="AlphaFoldDB" id="A0AA38R495"/>
<keyword evidence="9" id="KW-1002">Plastid outer membrane</keyword>
<accession>A0AA38R495</accession>
<dbReference type="CDD" id="cd00882">
    <property type="entry name" value="Ras_like_GTPase"/>
    <property type="match status" value="1"/>
</dbReference>
<name>A0AA38R495_9PEZI</name>
<evidence type="ECO:0000256" key="9">
    <source>
        <dbReference type="ARBA" id="ARBA00022805"/>
    </source>
</evidence>
<keyword evidence="8" id="KW-0378">Hydrolase</keyword>
<dbReference type="Proteomes" id="UP001174694">
    <property type="component" value="Unassembled WGS sequence"/>
</dbReference>
<evidence type="ECO:0000256" key="5">
    <source>
        <dbReference type="ARBA" id="ARBA00022640"/>
    </source>
</evidence>
<evidence type="ECO:0000256" key="2">
    <source>
        <dbReference type="ARBA" id="ARBA00004167"/>
    </source>
</evidence>
<dbReference type="Pfam" id="PF01926">
    <property type="entry name" value="MMR_HSR1"/>
    <property type="match status" value="1"/>
</dbReference>
<keyword evidence="15" id="KW-0175">Coiled coil</keyword>
<keyword evidence="6" id="KW-0812">Transmembrane</keyword>
<keyword evidence="10" id="KW-0460">Magnesium</keyword>
<comment type="cofactor">
    <cofactor evidence="1">
        <name>Mg(2+)</name>
        <dbReference type="ChEBI" id="CHEBI:18420"/>
    </cofactor>
</comment>
<evidence type="ECO:0000313" key="18">
    <source>
        <dbReference type="Proteomes" id="UP001174694"/>
    </source>
</evidence>
<dbReference type="PANTHER" id="PTHR10903:SF135">
    <property type="entry name" value="TRANSLOCASE OF CHLOROPLAST 120, CHLOROPLASTIC-RELATED"/>
    <property type="match status" value="1"/>
</dbReference>
<dbReference type="GO" id="GO:0046872">
    <property type="term" value="F:metal ion binding"/>
    <property type="evidence" value="ECO:0007669"/>
    <property type="project" value="UniProtKB-KW"/>
</dbReference>
<evidence type="ECO:0000256" key="14">
    <source>
        <dbReference type="ARBA" id="ARBA00024013"/>
    </source>
</evidence>
<dbReference type="GO" id="GO:0016020">
    <property type="term" value="C:membrane"/>
    <property type="evidence" value="ECO:0007669"/>
    <property type="project" value="UniProtKB-SubCell"/>
</dbReference>
<evidence type="ECO:0000256" key="7">
    <source>
        <dbReference type="ARBA" id="ARBA00022723"/>
    </source>
</evidence>
<evidence type="ECO:0000256" key="6">
    <source>
        <dbReference type="ARBA" id="ARBA00022692"/>
    </source>
</evidence>
<keyword evidence="5" id="KW-0934">Plastid</keyword>
<keyword evidence="4" id="KW-0150">Chloroplast</keyword>